<accession>A0A366XW43</accession>
<proteinExistence type="inferred from homology"/>
<dbReference type="EMBL" id="QOCW01000011">
    <property type="protein sequence ID" value="RBW69375.1"/>
    <property type="molecule type" value="Genomic_DNA"/>
</dbReference>
<dbReference type="PROSITE" id="PS00761">
    <property type="entry name" value="SPASE_I_3"/>
    <property type="match status" value="1"/>
</dbReference>
<keyword evidence="15" id="KW-1185">Reference proteome</keyword>
<dbReference type="CDD" id="cd06530">
    <property type="entry name" value="S26_SPase_I"/>
    <property type="match status" value="1"/>
</dbReference>
<comment type="similarity">
    <text evidence="3 12">Belongs to the peptidase S26 family.</text>
</comment>
<evidence type="ECO:0000256" key="12">
    <source>
        <dbReference type="RuleBase" id="RU362042"/>
    </source>
</evidence>
<dbReference type="SUPFAM" id="SSF51306">
    <property type="entry name" value="LexA/Signal peptidase"/>
    <property type="match status" value="1"/>
</dbReference>
<comment type="catalytic activity">
    <reaction evidence="1 12">
        <text>Cleavage of hydrophobic, N-terminal signal or leader sequences from secreted and periplasmic proteins.</text>
        <dbReference type="EC" id="3.4.21.89"/>
    </reaction>
</comment>
<dbReference type="PROSITE" id="PS00760">
    <property type="entry name" value="SPASE_I_2"/>
    <property type="match status" value="1"/>
</dbReference>
<keyword evidence="6 12" id="KW-0645">Protease</keyword>
<dbReference type="GO" id="GO:0004252">
    <property type="term" value="F:serine-type endopeptidase activity"/>
    <property type="evidence" value="ECO:0007669"/>
    <property type="project" value="InterPro"/>
</dbReference>
<evidence type="ECO:0000313" key="15">
    <source>
        <dbReference type="Proteomes" id="UP000253314"/>
    </source>
</evidence>
<protein>
    <recommendedName>
        <fullName evidence="4 12">Signal peptidase I</fullName>
        <ecNumber evidence="4 12">3.4.21.89</ecNumber>
    </recommendedName>
</protein>
<dbReference type="Gene3D" id="2.10.109.10">
    <property type="entry name" value="Umud Fragment, subunit A"/>
    <property type="match status" value="1"/>
</dbReference>
<dbReference type="Pfam" id="PF10502">
    <property type="entry name" value="Peptidase_S26"/>
    <property type="match status" value="1"/>
</dbReference>
<feature type="transmembrane region" description="Helical" evidence="12">
    <location>
        <begin position="12"/>
        <end position="35"/>
    </location>
</feature>
<evidence type="ECO:0000256" key="7">
    <source>
        <dbReference type="ARBA" id="ARBA00022692"/>
    </source>
</evidence>
<evidence type="ECO:0000256" key="10">
    <source>
        <dbReference type="ARBA" id="ARBA00023136"/>
    </source>
</evidence>
<keyword evidence="10 12" id="KW-0472">Membrane</keyword>
<evidence type="ECO:0000256" key="1">
    <source>
        <dbReference type="ARBA" id="ARBA00000677"/>
    </source>
</evidence>
<evidence type="ECO:0000313" key="14">
    <source>
        <dbReference type="EMBL" id="RBW69375.1"/>
    </source>
</evidence>
<feature type="active site" evidence="11">
    <location>
        <position position="39"/>
    </location>
</feature>
<keyword evidence="5" id="KW-1003">Cell membrane</keyword>
<comment type="caution">
    <text evidence="14">The sequence shown here is derived from an EMBL/GenBank/DDBJ whole genome shotgun (WGS) entry which is preliminary data.</text>
</comment>
<dbReference type="Proteomes" id="UP000253314">
    <property type="component" value="Unassembled WGS sequence"/>
</dbReference>
<dbReference type="InterPro" id="IPR019533">
    <property type="entry name" value="Peptidase_S26"/>
</dbReference>
<comment type="subcellular location">
    <subcellularLocation>
        <location evidence="2">Cell membrane</location>
        <topology evidence="2">Single-pass type II membrane protein</topology>
    </subcellularLocation>
    <subcellularLocation>
        <location evidence="12">Membrane</location>
        <topology evidence="12">Single-pass type II membrane protein</topology>
    </subcellularLocation>
</comment>
<gene>
    <name evidence="14" type="primary">lepB</name>
    <name evidence="14" type="ORF">DS031_12125</name>
</gene>
<organism evidence="14 15">
    <name type="scientific">Bacillus taeanensis</name>
    <dbReference type="NCBI Taxonomy" id="273032"/>
    <lineage>
        <taxon>Bacteria</taxon>
        <taxon>Bacillati</taxon>
        <taxon>Bacillota</taxon>
        <taxon>Bacilli</taxon>
        <taxon>Bacillales</taxon>
        <taxon>Bacillaceae</taxon>
        <taxon>Bacillus</taxon>
    </lineage>
</organism>
<evidence type="ECO:0000256" key="2">
    <source>
        <dbReference type="ARBA" id="ARBA00004401"/>
    </source>
</evidence>
<dbReference type="RefSeq" id="WP_113806347.1">
    <property type="nucleotide sequence ID" value="NZ_QOCW01000011.1"/>
</dbReference>
<dbReference type="PRINTS" id="PR00727">
    <property type="entry name" value="LEADERPTASE"/>
</dbReference>
<feature type="domain" description="Peptidase S26" evidence="13">
    <location>
        <begin position="9"/>
        <end position="175"/>
    </location>
</feature>
<evidence type="ECO:0000256" key="3">
    <source>
        <dbReference type="ARBA" id="ARBA00009370"/>
    </source>
</evidence>
<keyword evidence="8 12" id="KW-0378">Hydrolase</keyword>
<dbReference type="EC" id="3.4.21.89" evidence="4 12"/>
<evidence type="ECO:0000256" key="6">
    <source>
        <dbReference type="ARBA" id="ARBA00022670"/>
    </source>
</evidence>
<name>A0A366XW43_9BACI</name>
<reference evidence="14 15" key="1">
    <citation type="submission" date="2018-07" db="EMBL/GenBank/DDBJ databases">
        <title>Lottiidibacillus patelloidae gen. nov., sp. nov., isolated from the intestinal tract of a marine limpet and the reclassification of B. taeanensis BH030017T, B. algicola KMM 3737T and B. hwajinpoensis SW-72T as genus Lottiidibacillus.</title>
        <authorList>
            <person name="Liu R."/>
            <person name="Huang Z."/>
        </authorList>
    </citation>
    <scope>NUCLEOTIDE SEQUENCE [LARGE SCALE GENOMIC DNA]</scope>
    <source>
        <strain evidence="14 15">BH030017</strain>
    </source>
</reference>
<dbReference type="AlphaFoldDB" id="A0A366XW43"/>
<evidence type="ECO:0000259" key="13">
    <source>
        <dbReference type="Pfam" id="PF10502"/>
    </source>
</evidence>
<evidence type="ECO:0000256" key="5">
    <source>
        <dbReference type="ARBA" id="ARBA00022475"/>
    </source>
</evidence>
<dbReference type="InterPro" id="IPR019758">
    <property type="entry name" value="Pept_S26A_signal_pept_1_CS"/>
</dbReference>
<dbReference type="GO" id="GO:0009003">
    <property type="term" value="F:signal peptidase activity"/>
    <property type="evidence" value="ECO:0007669"/>
    <property type="project" value="UniProtKB-EC"/>
</dbReference>
<dbReference type="PANTHER" id="PTHR43390:SF1">
    <property type="entry name" value="CHLOROPLAST PROCESSING PEPTIDASE"/>
    <property type="match status" value="1"/>
</dbReference>
<dbReference type="OrthoDB" id="9802919at2"/>
<dbReference type="NCBIfam" id="TIGR02227">
    <property type="entry name" value="sigpep_I_bact"/>
    <property type="match status" value="1"/>
</dbReference>
<dbReference type="InterPro" id="IPR000223">
    <property type="entry name" value="Pept_S26A_signal_pept_1"/>
</dbReference>
<dbReference type="FunFam" id="2.10.109.10:FF:000008">
    <property type="entry name" value="Signal peptidase I"/>
    <property type="match status" value="1"/>
</dbReference>
<dbReference type="InterPro" id="IPR019757">
    <property type="entry name" value="Pept_S26A_signal_pept_1_Lys-AS"/>
</dbReference>
<evidence type="ECO:0000256" key="4">
    <source>
        <dbReference type="ARBA" id="ARBA00013208"/>
    </source>
</evidence>
<evidence type="ECO:0000256" key="8">
    <source>
        <dbReference type="ARBA" id="ARBA00022801"/>
    </source>
</evidence>
<keyword evidence="9 12" id="KW-1133">Transmembrane helix</keyword>
<dbReference type="PANTHER" id="PTHR43390">
    <property type="entry name" value="SIGNAL PEPTIDASE I"/>
    <property type="match status" value="1"/>
</dbReference>
<evidence type="ECO:0000256" key="11">
    <source>
        <dbReference type="PIRSR" id="PIRSR600223-1"/>
    </source>
</evidence>
<dbReference type="GO" id="GO:0006465">
    <property type="term" value="P:signal peptide processing"/>
    <property type="evidence" value="ECO:0007669"/>
    <property type="project" value="InterPro"/>
</dbReference>
<sequence>MSEKQNGLWDWVKAFTVAIVIAFIIREFLFTNYVVHGESMMPTIKDGNRLIINKIGYEVTEPERFDLIVFHANESEDYIKRVIGLPGDTIEYKDDVLYVNGKKVEEPYLKRYKKNLFDGRLTEDFTLQDKTGLSEVPEGFLFVMGDNRRHSYDSRHIGFVNIKQQVVGEVNVRYWPLEEFQLDFFQKD</sequence>
<evidence type="ECO:0000256" key="9">
    <source>
        <dbReference type="ARBA" id="ARBA00022989"/>
    </source>
</evidence>
<feature type="active site" evidence="11">
    <location>
        <position position="80"/>
    </location>
</feature>
<keyword evidence="7 12" id="KW-0812">Transmembrane</keyword>
<dbReference type="GO" id="GO:0005886">
    <property type="term" value="C:plasma membrane"/>
    <property type="evidence" value="ECO:0007669"/>
    <property type="project" value="UniProtKB-SubCell"/>
</dbReference>
<dbReference type="InterPro" id="IPR036286">
    <property type="entry name" value="LexA/Signal_pep-like_sf"/>
</dbReference>